<feature type="domain" description="Nudix hydrolase" evidence="5">
    <location>
        <begin position="1"/>
        <end position="132"/>
    </location>
</feature>
<keyword evidence="3" id="KW-0460">Magnesium</keyword>
<organism evidence="6">
    <name type="scientific">Thermosporothrix sp. COM3</name>
    <dbReference type="NCBI Taxonomy" id="2490863"/>
    <lineage>
        <taxon>Bacteria</taxon>
        <taxon>Bacillati</taxon>
        <taxon>Chloroflexota</taxon>
        <taxon>Ktedonobacteria</taxon>
        <taxon>Ktedonobacterales</taxon>
        <taxon>Thermosporotrichaceae</taxon>
        <taxon>Thermosporothrix</taxon>
    </lineage>
</organism>
<comment type="similarity">
    <text evidence="4">Belongs to the Nudix hydrolase family.</text>
</comment>
<dbReference type="InterPro" id="IPR020476">
    <property type="entry name" value="Nudix_hydrolase"/>
</dbReference>
<dbReference type="PANTHER" id="PTHR43046">
    <property type="entry name" value="GDP-MANNOSE MANNOSYL HYDROLASE"/>
    <property type="match status" value="1"/>
</dbReference>
<dbReference type="Pfam" id="PF00293">
    <property type="entry name" value="NUDIX"/>
    <property type="match status" value="1"/>
</dbReference>
<reference evidence="6" key="1">
    <citation type="submission" date="2018-12" db="EMBL/GenBank/DDBJ databases">
        <title>Novel natural products biosynthetic potential of the class Ktedonobacteria.</title>
        <authorList>
            <person name="Zheng Y."/>
            <person name="Saitou A."/>
            <person name="Wang C.M."/>
            <person name="Toyoda A."/>
            <person name="Minakuchi Y."/>
            <person name="Sekiguchi Y."/>
            <person name="Ueda K."/>
            <person name="Takano H."/>
            <person name="Sakai Y."/>
            <person name="Yokota A."/>
            <person name="Yabe S."/>
        </authorList>
    </citation>
    <scope>NUCLEOTIDE SEQUENCE</scope>
    <source>
        <strain evidence="6">COM3</strain>
    </source>
</reference>
<dbReference type="PANTHER" id="PTHR43046:SF12">
    <property type="entry name" value="GDP-MANNOSE MANNOSYL HYDROLASE"/>
    <property type="match status" value="1"/>
</dbReference>
<dbReference type="Gene3D" id="3.90.79.10">
    <property type="entry name" value="Nucleoside Triphosphate Pyrophosphohydrolase"/>
    <property type="match status" value="1"/>
</dbReference>
<dbReference type="InterPro" id="IPR020084">
    <property type="entry name" value="NUDIX_hydrolase_CS"/>
</dbReference>
<evidence type="ECO:0000259" key="5">
    <source>
        <dbReference type="PROSITE" id="PS51462"/>
    </source>
</evidence>
<dbReference type="EMBL" id="AP019376">
    <property type="protein sequence ID" value="BBH86263.1"/>
    <property type="molecule type" value="Genomic_DNA"/>
</dbReference>
<evidence type="ECO:0000256" key="1">
    <source>
        <dbReference type="ARBA" id="ARBA00001946"/>
    </source>
</evidence>
<sequence length="147" mass="16647">MEQHTVFGLARRDGSFLLVRHRGDERLSWWLPGGVVEPGEPLQEALRRELLEETGLQLVGTPELAFVVQLVRETEQGPVHAGFAFHFACALCGQIQPRDPDGLVIGAEWVTESEVVRLLEVHSWYDCRPLADWLAGKGRTVYFQRIE</sequence>
<dbReference type="GO" id="GO:0016787">
    <property type="term" value="F:hydrolase activity"/>
    <property type="evidence" value="ECO:0007669"/>
    <property type="project" value="UniProtKB-KW"/>
</dbReference>
<dbReference type="SUPFAM" id="SSF55811">
    <property type="entry name" value="Nudix"/>
    <property type="match status" value="1"/>
</dbReference>
<evidence type="ECO:0000256" key="3">
    <source>
        <dbReference type="ARBA" id="ARBA00022842"/>
    </source>
</evidence>
<dbReference type="PROSITE" id="PS51462">
    <property type="entry name" value="NUDIX"/>
    <property type="match status" value="1"/>
</dbReference>
<evidence type="ECO:0000313" key="6">
    <source>
        <dbReference type="EMBL" id="BBH86263.1"/>
    </source>
</evidence>
<keyword evidence="2 4" id="KW-0378">Hydrolase</keyword>
<dbReference type="InterPro" id="IPR000086">
    <property type="entry name" value="NUDIX_hydrolase_dom"/>
</dbReference>
<evidence type="ECO:0000256" key="4">
    <source>
        <dbReference type="RuleBase" id="RU003476"/>
    </source>
</evidence>
<dbReference type="PROSITE" id="PS00893">
    <property type="entry name" value="NUDIX_BOX"/>
    <property type="match status" value="1"/>
</dbReference>
<evidence type="ECO:0000256" key="2">
    <source>
        <dbReference type="ARBA" id="ARBA00022801"/>
    </source>
</evidence>
<dbReference type="AlphaFoldDB" id="A0A455SCT0"/>
<dbReference type="PRINTS" id="PR00502">
    <property type="entry name" value="NUDIXFAMILY"/>
</dbReference>
<dbReference type="InterPro" id="IPR015797">
    <property type="entry name" value="NUDIX_hydrolase-like_dom_sf"/>
</dbReference>
<name>A0A455SCT0_9CHLR</name>
<accession>A0A455SCT0</accession>
<comment type="cofactor">
    <cofactor evidence="1">
        <name>Mg(2+)</name>
        <dbReference type="ChEBI" id="CHEBI:18420"/>
    </cofactor>
</comment>
<gene>
    <name evidence="6" type="ORF">KTC_10140</name>
</gene>
<proteinExistence type="inferred from homology"/>
<protein>
    <recommendedName>
        <fullName evidence="5">Nudix hydrolase domain-containing protein</fullName>
    </recommendedName>
</protein>